<evidence type="ECO:0000313" key="2">
    <source>
        <dbReference type="Proteomes" id="UP000007800"/>
    </source>
</evidence>
<dbReference type="RefSeq" id="XP_002774628.1">
    <property type="nucleotide sequence ID" value="XM_002774582.1"/>
</dbReference>
<protein>
    <submittedName>
        <fullName evidence="1">Uncharacterized protein</fullName>
    </submittedName>
</protein>
<gene>
    <name evidence="1" type="ORF">Pmar_PMAR006254</name>
</gene>
<sequence length="140" mass="14982">MLAEGVKKVVYENLILPGNAVLLVGRGEGTGNRQKRPDMFERSSDGSIMGITTGMRAGILDTVVVDGRGKVVIGVGRGMIGREAEEEEKGDMKGRSLGAIENRDNRLSIHLDSRLAVMRQSTGGKCGVKEEGVSHFAVSR</sequence>
<reference evidence="1 2" key="1">
    <citation type="submission" date="2008-07" db="EMBL/GenBank/DDBJ databases">
        <authorList>
            <person name="El-Sayed N."/>
            <person name="Caler E."/>
            <person name="Inman J."/>
            <person name="Amedeo P."/>
            <person name="Hass B."/>
            <person name="Wortman J."/>
        </authorList>
    </citation>
    <scope>NUCLEOTIDE SEQUENCE [LARGE SCALE GENOMIC DNA]</scope>
    <source>
        <strain evidence="2">ATCC 50983 / TXsc</strain>
    </source>
</reference>
<dbReference type="GeneID" id="9065556"/>
<name>C5LAI8_PERM5</name>
<evidence type="ECO:0000313" key="1">
    <source>
        <dbReference type="EMBL" id="EER06444.1"/>
    </source>
</evidence>
<organism evidence="2">
    <name type="scientific">Perkinsus marinus (strain ATCC 50983 / TXsc)</name>
    <dbReference type="NCBI Taxonomy" id="423536"/>
    <lineage>
        <taxon>Eukaryota</taxon>
        <taxon>Sar</taxon>
        <taxon>Alveolata</taxon>
        <taxon>Perkinsozoa</taxon>
        <taxon>Perkinsea</taxon>
        <taxon>Perkinsida</taxon>
        <taxon>Perkinsidae</taxon>
        <taxon>Perkinsus</taxon>
    </lineage>
</organism>
<keyword evidence="2" id="KW-1185">Reference proteome</keyword>
<dbReference type="InParanoid" id="C5LAI8"/>
<dbReference type="OMA" id="AMMKPST"/>
<dbReference type="Proteomes" id="UP000007800">
    <property type="component" value="Unassembled WGS sequence"/>
</dbReference>
<proteinExistence type="predicted"/>
<dbReference type="EMBL" id="GG680729">
    <property type="protein sequence ID" value="EER06444.1"/>
    <property type="molecule type" value="Genomic_DNA"/>
</dbReference>
<accession>C5LAI8</accession>
<dbReference type="AlphaFoldDB" id="C5LAI8"/>